<dbReference type="InterPro" id="IPR058060">
    <property type="entry name" value="HYC_CC_PP"/>
</dbReference>
<organism evidence="1 2">
    <name type="scientific">Empedobacter tilapiae</name>
    <dbReference type="NCBI Taxonomy" id="2491114"/>
    <lineage>
        <taxon>Bacteria</taxon>
        <taxon>Pseudomonadati</taxon>
        <taxon>Bacteroidota</taxon>
        <taxon>Flavobacteriia</taxon>
        <taxon>Flavobacteriales</taxon>
        <taxon>Weeksellaceae</taxon>
        <taxon>Empedobacter</taxon>
    </lineage>
</organism>
<keyword evidence="2" id="KW-1185">Reference proteome</keyword>
<name>A0A4Z1BQS4_9FLAO</name>
<gene>
    <name evidence="1" type="ORF">E4J94_12595</name>
</gene>
<dbReference type="RefSeq" id="WP_135836156.1">
    <property type="nucleotide sequence ID" value="NZ_CAUQWU010000007.1"/>
</dbReference>
<proteinExistence type="predicted"/>
<reference evidence="1 2" key="1">
    <citation type="submission" date="2019-03" db="EMBL/GenBank/DDBJ databases">
        <title>Empedobacter tilapiae sp. nov., isolated from an intestine of Nile tilapia Oreochromis niloticus.</title>
        <authorList>
            <person name="Kim Y.-O."/>
            <person name="Yoon J.-H."/>
        </authorList>
    </citation>
    <scope>NUCLEOTIDE SEQUENCE [LARGE SCALE GENOMIC DNA]</scope>
    <source>
        <strain evidence="1 2">MRS2</strain>
    </source>
</reference>
<evidence type="ECO:0000313" key="2">
    <source>
        <dbReference type="Proteomes" id="UP000297998"/>
    </source>
</evidence>
<protein>
    <submittedName>
        <fullName evidence="1">Uncharacterized protein</fullName>
    </submittedName>
</protein>
<dbReference type="EMBL" id="SRPE01000009">
    <property type="protein sequence ID" value="TGN24485.1"/>
    <property type="molecule type" value="Genomic_DNA"/>
</dbReference>
<accession>A0A4Z1BQS4</accession>
<dbReference type="OrthoDB" id="1252385at2"/>
<sequence>MKKLFVIFFTLFYLVLASGFTQYTHLCKGSTKIIYSFTDTKNQNKDTPCPICSSKEKDLKNQKKNCCKHLSKLVKVNDSIKKKNSFDFSIKFSDYFFSNKTLGTVYDTDVLALAIQKNNTFTSSKIPFKGNPLHILHCVYRI</sequence>
<dbReference type="InterPro" id="IPR058512">
    <property type="entry name" value="DUF8199"/>
</dbReference>
<comment type="caution">
    <text evidence="1">The sequence shown here is derived from an EMBL/GenBank/DDBJ whole genome shotgun (WGS) entry which is preliminary data.</text>
</comment>
<dbReference type="Pfam" id="PF26622">
    <property type="entry name" value="DUF8199"/>
    <property type="match status" value="1"/>
</dbReference>
<dbReference type="AlphaFoldDB" id="A0A4Z1BQS4"/>
<evidence type="ECO:0000313" key="1">
    <source>
        <dbReference type="EMBL" id="TGN24485.1"/>
    </source>
</evidence>
<dbReference type="Proteomes" id="UP000297998">
    <property type="component" value="Unassembled WGS sequence"/>
</dbReference>
<dbReference type="NCBIfam" id="NF047658">
    <property type="entry name" value="HYC_CC_PP"/>
    <property type="match status" value="1"/>
</dbReference>